<feature type="domain" description="TssC1 N-terminal" evidence="1">
    <location>
        <begin position="66"/>
        <end position="365"/>
    </location>
</feature>
<dbReference type="PANTHER" id="PTHR35565:SF1">
    <property type="entry name" value="TYPE VI SECRETION SYSTEM CONTRACTILE SHEATH LARGE SUBUNIT"/>
    <property type="match status" value="1"/>
</dbReference>
<evidence type="ECO:0000313" key="3">
    <source>
        <dbReference type="EMBL" id="KMK50445.1"/>
    </source>
</evidence>
<reference evidence="3 5" key="1">
    <citation type="submission" date="2014-12" db="EMBL/GenBank/DDBJ databases">
        <title>Reclassification of Actinobacillus muris as Muribacter muris.</title>
        <authorList>
            <person name="Christensen H."/>
            <person name="Nicklas W."/>
            <person name="Bisgaard M."/>
        </authorList>
    </citation>
    <scope>NUCLEOTIDE SEQUENCE [LARGE SCALE GENOMIC DNA]</scope>
    <source>
        <strain evidence="3 5">Ackerman80-443D</strain>
    </source>
</reference>
<dbReference type="NCBIfam" id="TIGR03355">
    <property type="entry name" value="VI_chp_2"/>
    <property type="match status" value="1"/>
</dbReference>
<organism evidence="3 5">
    <name type="scientific">Muribacter muris</name>
    <dbReference type="NCBI Taxonomy" id="67855"/>
    <lineage>
        <taxon>Bacteria</taxon>
        <taxon>Pseudomonadati</taxon>
        <taxon>Pseudomonadota</taxon>
        <taxon>Gammaproteobacteria</taxon>
        <taxon>Pasteurellales</taxon>
        <taxon>Pasteurellaceae</taxon>
        <taxon>Muribacter</taxon>
    </lineage>
</organism>
<comment type="caution">
    <text evidence="3">The sequence shown here is derived from an EMBL/GenBank/DDBJ whole genome shotgun (WGS) entry which is preliminary data.</text>
</comment>
<dbReference type="PANTHER" id="PTHR35565">
    <property type="entry name" value="CYTOPLASMIC PROTEIN-RELATED"/>
    <property type="match status" value="1"/>
</dbReference>
<evidence type="ECO:0000313" key="4">
    <source>
        <dbReference type="EMBL" id="TFV07286.1"/>
    </source>
</evidence>
<evidence type="ECO:0000313" key="6">
    <source>
        <dbReference type="Proteomes" id="UP000297396"/>
    </source>
</evidence>
<protein>
    <submittedName>
        <fullName evidence="3">Type VI secretion protein</fullName>
    </submittedName>
    <submittedName>
        <fullName evidence="4">Type VI secretion system contractile sheath large subunit</fullName>
    </submittedName>
</protein>
<dbReference type="Pfam" id="PF18945">
    <property type="entry name" value="VipB_2"/>
    <property type="match status" value="1"/>
</dbReference>
<dbReference type="Proteomes" id="UP000036270">
    <property type="component" value="Unassembled WGS sequence"/>
</dbReference>
<dbReference type="PATRIC" id="fig|67855.3.peg.128"/>
<dbReference type="STRING" id="67855.RO21_11780"/>
<feature type="domain" description="TssC1 C-terminal" evidence="2">
    <location>
        <begin position="379"/>
        <end position="489"/>
    </location>
</feature>
<dbReference type="InterPro" id="IPR010269">
    <property type="entry name" value="T6SS_TssC-like"/>
</dbReference>
<dbReference type="InterPro" id="IPR044031">
    <property type="entry name" value="TssC1_N"/>
</dbReference>
<dbReference type="Pfam" id="PF05943">
    <property type="entry name" value="VipB"/>
    <property type="match status" value="1"/>
</dbReference>
<gene>
    <name evidence="4" type="primary">tssC</name>
    <name evidence="4" type="ORF">E4T80_12415</name>
    <name evidence="3" type="ORF">RO21_11780</name>
</gene>
<dbReference type="AlphaFoldDB" id="A0A0J5P440"/>
<accession>A0A0J5P440</accession>
<evidence type="ECO:0000259" key="1">
    <source>
        <dbReference type="Pfam" id="PF05943"/>
    </source>
</evidence>
<dbReference type="InterPro" id="IPR044032">
    <property type="entry name" value="TssC1_C"/>
</dbReference>
<reference evidence="4 6" key="2">
    <citation type="submission" date="2019-03" db="EMBL/GenBank/DDBJ databases">
        <title>Diversity of the mouse oral microbiome.</title>
        <authorList>
            <person name="Joseph S."/>
            <person name="Aduse-Opoku J."/>
            <person name="Curtis M."/>
            <person name="Wade W."/>
            <person name="Hashim A."/>
        </authorList>
    </citation>
    <scope>NUCLEOTIDE SEQUENCE [LARGE SCALE GENOMIC DNA]</scope>
    <source>
        <strain evidence="4 6">WT12</strain>
    </source>
</reference>
<keyword evidence="5" id="KW-1185">Reference proteome</keyword>
<name>A0A0J5P440_9PAST</name>
<dbReference type="EMBL" id="JWIZ01000109">
    <property type="protein sequence ID" value="KMK50445.1"/>
    <property type="molecule type" value="Genomic_DNA"/>
</dbReference>
<dbReference type="OrthoDB" id="9764000at2"/>
<proteinExistence type="predicted"/>
<sequence>MTVQTDNLTEQTTETGSSLLDQIMAQTRIAGDTEGYDIAKQGVATFIANILNSGNKEEPINKLLVDRMIAEIDKKLSIQVDEILHNAQFRELEASWRSLKLLVDKTDFRENIKIYVMHARKDELLDDFEFAPEIVQSGFYKHVYSSGYGQFGGEPIGAIIGNYAFTQKAPDMKLLQYVSAVGAMAHAPFLSSVAPSFFGINSFAELPAIKELKAVFEGPVYTKWRALRESEDSRCLGLTASRFLARLPYSVSENPVKSFGYNEDVSKDHEHYLWGNTAFLLGSCLTDSFAKYRWCANIIGPQSGGAVYDLPVHLYEAMGQVQAKIPTEVLITDRREFELAEEGFIALTMRKGSDNAAFFSANSVQKPKVFPNTKEGKMAETNYKLGTQLPYTFMITRIAHYIKTLQREQIGSWKERADLERELNIWLKQYVADQENPPADVRSRRPFRAAAITVADVEGDPGWFLSSIKVRPHFKYMGANFELSLVGRLDKE</sequence>
<evidence type="ECO:0000259" key="2">
    <source>
        <dbReference type="Pfam" id="PF18945"/>
    </source>
</evidence>
<dbReference type="EMBL" id="SPPA01000052">
    <property type="protein sequence ID" value="TFV07286.1"/>
    <property type="molecule type" value="Genomic_DNA"/>
</dbReference>
<evidence type="ECO:0000313" key="5">
    <source>
        <dbReference type="Proteomes" id="UP000036270"/>
    </source>
</evidence>
<dbReference type="Proteomes" id="UP000297396">
    <property type="component" value="Unassembled WGS sequence"/>
</dbReference>
<dbReference type="RefSeq" id="WP_047977974.1">
    <property type="nucleotide sequence ID" value="NZ_JADGLC010000052.1"/>
</dbReference>